<accession>A0A9K3KWB1</accession>
<feature type="chain" id="PRO_5039947720" evidence="3">
    <location>
        <begin position="16"/>
        <end position="156"/>
    </location>
</feature>
<comment type="caution">
    <text evidence="4">The sequence shown here is derived from an EMBL/GenBank/DDBJ whole genome shotgun (WGS) entry which is preliminary data.</text>
</comment>
<dbReference type="Proteomes" id="UP000693970">
    <property type="component" value="Unassembled WGS sequence"/>
</dbReference>
<proteinExistence type="predicted"/>
<feature type="region of interest" description="Disordered" evidence="2">
    <location>
        <begin position="118"/>
        <end position="156"/>
    </location>
</feature>
<sequence length="156" mass="17136">MKLFSLLCILASAEAFSTAPVVRARAPALSLMSQDETNAVLNKAEDCVSGECSIDQIDDLVDLLKEQQKELRDRLSQVNQMVETLEKVNKHPDGRPVDEIRETVRAIFRVFQMGDKASGNDYPSLSKPTGWSGEVGKGPTTAYDALPPKKMKKATP</sequence>
<keyword evidence="3" id="KW-0732">Signal</keyword>
<evidence type="ECO:0000313" key="4">
    <source>
        <dbReference type="EMBL" id="KAG7351092.1"/>
    </source>
</evidence>
<dbReference type="EMBL" id="JAGRRH010000018">
    <property type="protein sequence ID" value="KAG7351092.1"/>
    <property type="molecule type" value="Genomic_DNA"/>
</dbReference>
<feature type="coiled-coil region" evidence="1">
    <location>
        <begin position="54"/>
        <end position="88"/>
    </location>
</feature>
<evidence type="ECO:0000256" key="3">
    <source>
        <dbReference type="SAM" id="SignalP"/>
    </source>
</evidence>
<keyword evidence="1" id="KW-0175">Coiled coil</keyword>
<evidence type="ECO:0000256" key="1">
    <source>
        <dbReference type="SAM" id="Coils"/>
    </source>
</evidence>
<name>A0A9K3KWB1_9STRA</name>
<keyword evidence="5" id="KW-1185">Reference proteome</keyword>
<feature type="signal peptide" evidence="3">
    <location>
        <begin position="1"/>
        <end position="15"/>
    </location>
</feature>
<gene>
    <name evidence="4" type="ORF">IV203_010452</name>
</gene>
<dbReference type="AlphaFoldDB" id="A0A9K3KWB1"/>
<reference evidence="4" key="1">
    <citation type="journal article" date="2021" name="Sci. Rep.">
        <title>Diploid genomic architecture of Nitzschia inconspicua, an elite biomass production diatom.</title>
        <authorList>
            <person name="Oliver A."/>
            <person name="Podell S."/>
            <person name="Pinowska A."/>
            <person name="Traller J.C."/>
            <person name="Smith S.R."/>
            <person name="McClure R."/>
            <person name="Beliaev A."/>
            <person name="Bohutskyi P."/>
            <person name="Hill E.A."/>
            <person name="Rabines A."/>
            <person name="Zheng H."/>
            <person name="Allen L.Z."/>
            <person name="Kuo A."/>
            <person name="Grigoriev I.V."/>
            <person name="Allen A.E."/>
            <person name="Hazlebeck D."/>
            <person name="Allen E.E."/>
        </authorList>
    </citation>
    <scope>NUCLEOTIDE SEQUENCE</scope>
    <source>
        <strain evidence="4">Hildebrandi</strain>
    </source>
</reference>
<evidence type="ECO:0000256" key="2">
    <source>
        <dbReference type="SAM" id="MobiDB-lite"/>
    </source>
</evidence>
<dbReference type="OrthoDB" id="194364at2759"/>
<evidence type="ECO:0000313" key="5">
    <source>
        <dbReference type="Proteomes" id="UP000693970"/>
    </source>
</evidence>
<reference evidence="4" key="2">
    <citation type="submission" date="2021-04" db="EMBL/GenBank/DDBJ databases">
        <authorList>
            <person name="Podell S."/>
        </authorList>
    </citation>
    <scope>NUCLEOTIDE SEQUENCE</scope>
    <source>
        <strain evidence="4">Hildebrandi</strain>
    </source>
</reference>
<organism evidence="4 5">
    <name type="scientific">Nitzschia inconspicua</name>
    <dbReference type="NCBI Taxonomy" id="303405"/>
    <lineage>
        <taxon>Eukaryota</taxon>
        <taxon>Sar</taxon>
        <taxon>Stramenopiles</taxon>
        <taxon>Ochrophyta</taxon>
        <taxon>Bacillariophyta</taxon>
        <taxon>Bacillariophyceae</taxon>
        <taxon>Bacillariophycidae</taxon>
        <taxon>Bacillariales</taxon>
        <taxon>Bacillariaceae</taxon>
        <taxon>Nitzschia</taxon>
    </lineage>
</organism>
<protein>
    <submittedName>
        <fullName evidence="4">Uncharacterized protein</fullName>
    </submittedName>
</protein>